<dbReference type="AlphaFoldDB" id="A0AAE1WM92"/>
<dbReference type="EMBL" id="JACGWL010000009">
    <property type="protein sequence ID" value="KAK4395866.1"/>
    <property type="molecule type" value="Genomic_DNA"/>
</dbReference>
<sequence>MEEDQELKHMCKFCCKSFPCGRSLGGHMRSHLINSYSSSGQDKLPRKKLPPLTKTDVSIKDSGSIGCGLRENPKKTSKFPKITEEDTLLQKKLCKECGKSFQSWKALFGHMKCHSVNGKAANSAEQDSWNGCDDHHRKLIVDSQSDNEAATPLCRRKRSERTKRYTSATKSSSSNFSPCVSEIDQQEQEEVALSLILLSRDTGSRAGVNSVLESSSTSSEPLGAKKTDKVVKQTELRTLREGYINITSKSGVSTDEFRFESEVNSPKNLNRKSGVDQFGSDCKKKSSIKRKSIGSHGSELCQDFEKSSKFMCAICKKAFASYQALGGHRASHKKFKGSCAPTIQNSPETENSLNQSDSSKLSKCTSRESPVHVFEEKIDTGVVGRRSKEHECPICFKVFPSGQALGGHKRSHLASDHVTKSIDPPFASVHKQIQETRDFLDLNLPATADDECEDLKPWWISTGNKHDHEHGPLLGLLSS</sequence>
<reference evidence="4" key="1">
    <citation type="submission" date="2020-06" db="EMBL/GenBank/DDBJ databases">
        <authorList>
            <person name="Li T."/>
            <person name="Hu X."/>
            <person name="Zhang T."/>
            <person name="Song X."/>
            <person name="Zhang H."/>
            <person name="Dai N."/>
            <person name="Sheng W."/>
            <person name="Hou X."/>
            <person name="Wei L."/>
        </authorList>
    </citation>
    <scope>NUCLEOTIDE SEQUENCE</scope>
    <source>
        <strain evidence="4">K16</strain>
        <tissue evidence="4">Leaf</tissue>
    </source>
</reference>
<keyword evidence="1" id="KW-0479">Metal-binding</keyword>
<accession>A0AAE1WM92</accession>
<organism evidence="4 5">
    <name type="scientific">Sesamum angolense</name>
    <dbReference type="NCBI Taxonomy" id="2727404"/>
    <lineage>
        <taxon>Eukaryota</taxon>
        <taxon>Viridiplantae</taxon>
        <taxon>Streptophyta</taxon>
        <taxon>Embryophyta</taxon>
        <taxon>Tracheophyta</taxon>
        <taxon>Spermatophyta</taxon>
        <taxon>Magnoliopsida</taxon>
        <taxon>eudicotyledons</taxon>
        <taxon>Gunneridae</taxon>
        <taxon>Pentapetalae</taxon>
        <taxon>asterids</taxon>
        <taxon>lamiids</taxon>
        <taxon>Lamiales</taxon>
        <taxon>Pedaliaceae</taxon>
        <taxon>Sesamum</taxon>
    </lineage>
</organism>
<gene>
    <name evidence="4" type="ORF">Sango_1740900</name>
</gene>
<dbReference type="InterPro" id="IPR036236">
    <property type="entry name" value="Znf_C2H2_sf"/>
</dbReference>
<name>A0AAE1WM92_9LAMI</name>
<proteinExistence type="predicted"/>
<evidence type="ECO:0000256" key="2">
    <source>
        <dbReference type="SAM" id="MobiDB-lite"/>
    </source>
</evidence>
<dbReference type="SUPFAM" id="SSF57667">
    <property type="entry name" value="beta-beta-alpha zinc fingers"/>
    <property type="match status" value="2"/>
</dbReference>
<dbReference type="PROSITE" id="PS50157">
    <property type="entry name" value="ZINC_FINGER_C2H2_2"/>
    <property type="match status" value="4"/>
</dbReference>
<feature type="domain" description="C2H2-type" evidence="3">
    <location>
        <begin position="9"/>
        <end position="31"/>
    </location>
</feature>
<dbReference type="PANTHER" id="PTHR46869:SF6">
    <property type="entry name" value="C2H2-TYPE DOMAIN-CONTAINING PROTEIN"/>
    <property type="match status" value="1"/>
</dbReference>
<dbReference type="Gene3D" id="3.30.160.60">
    <property type="entry name" value="Classic Zinc Finger"/>
    <property type="match status" value="2"/>
</dbReference>
<dbReference type="InterPro" id="IPR013087">
    <property type="entry name" value="Znf_C2H2_type"/>
</dbReference>
<feature type="compositionally biased region" description="Polar residues" evidence="2">
    <location>
        <begin position="341"/>
        <end position="363"/>
    </location>
</feature>
<keyword evidence="5" id="KW-1185">Reference proteome</keyword>
<feature type="domain" description="C2H2-type" evidence="3">
    <location>
        <begin position="310"/>
        <end position="337"/>
    </location>
</feature>
<evidence type="ECO:0000313" key="4">
    <source>
        <dbReference type="EMBL" id="KAK4395866.1"/>
    </source>
</evidence>
<comment type="caution">
    <text evidence="4">The sequence shown here is derived from an EMBL/GenBank/DDBJ whole genome shotgun (WGS) entry which is preliminary data.</text>
</comment>
<keyword evidence="1" id="KW-0862">Zinc</keyword>
<feature type="domain" description="C2H2-type" evidence="3">
    <location>
        <begin position="390"/>
        <end position="417"/>
    </location>
</feature>
<feature type="region of interest" description="Disordered" evidence="2">
    <location>
        <begin position="144"/>
        <end position="181"/>
    </location>
</feature>
<evidence type="ECO:0000256" key="1">
    <source>
        <dbReference type="PROSITE-ProRule" id="PRU00042"/>
    </source>
</evidence>
<protein>
    <submittedName>
        <fullName evidence="4">Zinc finger protein ZAT9</fullName>
    </submittedName>
</protein>
<evidence type="ECO:0000313" key="5">
    <source>
        <dbReference type="Proteomes" id="UP001289374"/>
    </source>
</evidence>
<dbReference type="PANTHER" id="PTHR46869">
    <property type="entry name" value="C2H2-LIKE ZINC FINGER PROTEIN"/>
    <property type="match status" value="1"/>
</dbReference>
<dbReference type="Pfam" id="PF13912">
    <property type="entry name" value="zf-C2H2_6"/>
    <property type="match status" value="4"/>
</dbReference>
<evidence type="ECO:0000259" key="3">
    <source>
        <dbReference type="PROSITE" id="PS50157"/>
    </source>
</evidence>
<feature type="domain" description="C2H2-type" evidence="3">
    <location>
        <begin position="92"/>
        <end position="119"/>
    </location>
</feature>
<dbReference type="GO" id="GO:0008270">
    <property type="term" value="F:zinc ion binding"/>
    <property type="evidence" value="ECO:0007669"/>
    <property type="project" value="UniProtKB-KW"/>
</dbReference>
<dbReference type="PROSITE" id="PS00028">
    <property type="entry name" value="ZINC_FINGER_C2H2_1"/>
    <property type="match status" value="4"/>
</dbReference>
<reference evidence="4" key="2">
    <citation type="journal article" date="2024" name="Plant">
        <title>Genomic evolution and insights into agronomic trait innovations of Sesamum species.</title>
        <authorList>
            <person name="Miao H."/>
            <person name="Wang L."/>
            <person name="Qu L."/>
            <person name="Liu H."/>
            <person name="Sun Y."/>
            <person name="Le M."/>
            <person name="Wang Q."/>
            <person name="Wei S."/>
            <person name="Zheng Y."/>
            <person name="Lin W."/>
            <person name="Duan Y."/>
            <person name="Cao H."/>
            <person name="Xiong S."/>
            <person name="Wang X."/>
            <person name="Wei L."/>
            <person name="Li C."/>
            <person name="Ma Q."/>
            <person name="Ju M."/>
            <person name="Zhao R."/>
            <person name="Li G."/>
            <person name="Mu C."/>
            <person name="Tian Q."/>
            <person name="Mei H."/>
            <person name="Zhang T."/>
            <person name="Gao T."/>
            <person name="Zhang H."/>
        </authorList>
    </citation>
    <scope>NUCLEOTIDE SEQUENCE</scope>
    <source>
        <strain evidence="4">K16</strain>
    </source>
</reference>
<dbReference type="SMART" id="SM00355">
    <property type="entry name" value="ZnF_C2H2"/>
    <property type="match status" value="4"/>
</dbReference>
<keyword evidence="1" id="KW-0863">Zinc-finger</keyword>
<feature type="compositionally biased region" description="Low complexity" evidence="2">
    <location>
        <begin position="167"/>
        <end position="177"/>
    </location>
</feature>
<feature type="region of interest" description="Disordered" evidence="2">
    <location>
        <begin position="338"/>
        <end position="363"/>
    </location>
</feature>
<dbReference type="Proteomes" id="UP001289374">
    <property type="component" value="Unassembled WGS sequence"/>
</dbReference>